<evidence type="ECO:0000313" key="3">
    <source>
        <dbReference type="Proteomes" id="UP000321750"/>
    </source>
</evidence>
<comment type="caution">
    <text evidence="2">The sequence shown here is derived from an EMBL/GenBank/DDBJ whole genome shotgun (WGS) entry which is preliminary data.</text>
</comment>
<name>A0A512JGF8_9HYPH</name>
<keyword evidence="1" id="KW-0812">Transmembrane</keyword>
<dbReference type="Proteomes" id="UP000321750">
    <property type="component" value="Unassembled WGS sequence"/>
</dbReference>
<evidence type="ECO:0000313" key="2">
    <source>
        <dbReference type="EMBL" id="GEP09038.1"/>
    </source>
</evidence>
<dbReference type="Pfam" id="PF14079">
    <property type="entry name" value="DUF4260"/>
    <property type="match status" value="1"/>
</dbReference>
<sequence>MRARSFAGAENGIVSGWPQILLRLEGLSVLIASSVSYAWYGGSWWLFAALFFLPDLSMAGYLAGRRTGAASYNLVHWYVLPLACITWAVLAQSTSFLNVGLIWAAHIGFDRGLGYGLKYPEGFGVSHLGLMGKAKRSAKRAHRL</sequence>
<reference evidence="2 3" key="1">
    <citation type="submission" date="2019-07" db="EMBL/GenBank/DDBJ databases">
        <title>Whole genome shotgun sequence of Methylobacterium gnaphalii NBRC 107716.</title>
        <authorList>
            <person name="Hosoyama A."/>
            <person name="Uohara A."/>
            <person name="Ohji S."/>
            <person name="Ichikawa N."/>
        </authorList>
    </citation>
    <scope>NUCLEOTIDE SEQUENCE [LARGE SCALE GENOMIC DNA]</scope>
    <source>
        <strain evidence="2 3">NBRC 107716</strain>
    </source>
</reference>
<proteinExistence type="predicted"/>
<keyword evidence="1" id="KW-0472">Membrane</keyword>
<dbReference type="InterPro" id="IPR025356">
    <property type="entry name" value="DUF4260"/>
</dbReference>
<keyword evidence="3" id="KW-1185">Reference proteome</keyword>
<feature type="transmembrane region" description="Helical" evidence="1">
    <location>
        <begin position="45"/>
        <end position="63"/>
    </location>
</feature>
<dbReference type="AlphaFoldDB" id="A0A512JGF8"/>
<evidence type="ECO:0000256" key="1">
    <source>
        <dbReference type="SAM" id="Phobius"/>
    </source>
</evidence>
<evidence type="ECO:0008006" key="4">
    <source>
        <dbReference type="Google" id="ProtNLM"/>
    </source>
</evidence>
<dbReference type="EMBL" id="BJZV01000004">
    <property type="protein sequence ID" value="GEP09038.1"/>
    <property type="molecule type" value="Genomic_DNA"/>
</dbReference>
<organism evidence="2 3">
    <name type="scientific">Methylobacterium gnaphalii</name>
    <dbReference type="NCBI Taxonomy" id="1010610"/>
    <lineage>
        <taxon>Bacteria</taxon>
        <taxon>Pseudomonadati</taxon>
        <taxon>Pseudomonadota</taxon>
        <taxon>Alphaproteobacteria</taxon>
        <taxon>Hyphomicrobiales</taxon>
        <taxon>Methylobacteriaceae</taxon>
        <taxon>Methylobacterium</taxon>
    </lineage>
</organism>
<accession>A0A512JGF8</accession>
<gene>
    <name evidence="2" type="ORF">MGN01_08830</name>
</gene>
<protein>
    <recommendedName>
        <fullName evidence="4">DUF4260 domain-containing protein</fullName>
    </recommendedName>
</protein>
<keyword evidence="1" id="KW-1133">Transmembrane helix</keyword>
<feature type="transmembrane region" description="Helical" evidence="1">
    <location>
        <begin position="75"/>
        <end position="105"/>
    </location>
</feature>